<dbReference type="SUPFAM" id="SSF53271">
    <property type="entry name" value="PRTase-like"/>
    <property type="match status" value="1"/>
</dbReference>
<dbReference type="InterPro" id="IPR001128">
    <property type="entry name" value="Cyt_P450"/>
</dbReference>
<dbReference type="InterPro" id="IPR017972">
    <property type="entry name" value="Cyt_P450_CS"/>
</dbReference>
<dbReference type="Proteomes" id="UP000720189">
    <property type="component" value="Unassembled WGS sequence"/>
</dbReference>
<dbReference type="PANTHER" id="PTHR24148">
    <property type="entry name" value="ANKYRIN REPEAT DOMAIN-CONTAINING PROTEIN 39 HOMOLOG-RELATED"/>
    <property type="match status" value="1"/>
</dbReference>
<keyword evidence="2 3" id="KW-0408">Iron</keyword>
<dbReference type="GO" id="GO:0016705">
    <property type="term" value="F:oxidoreductase activity, acting on paired donors, with incorporation or reduction of molecular oxygen"/>
    <property type="evidence" value="ECO:0007669"/>
    <property type="project" value="InterPro"/>
</dbReference>
<dbReference type="GO" id="GO:0020037">
    <property type="term" value="F:heme binding"/>
    <property type="evidence" value="ECO:0007669"/>
    <property type="project" value="InterPro"/>
</dbReference>
<evidence type="ECO:0000259" key="6">
    <source>
        <dbReference type="Pfam" id="PF20183"/>
    </source>
</evidence>
<keyword evidence="8" id="KW-1185">Reference proteome</keyword>
<dbReference type="PROSITE" id="PS00086">
    <property type="entry name" value="CYTOCHROME_P450"/>
    <property type="match status" value="1"/>
</dbReference>
<dbReference type="InterPro" id="IPR052895">
    <property type="entry name" value="HetReg/Transcr_Mod"/>
</dbReference>
<keyword evidence="7" id="KW-0328">Glycosyltransferase</keyword>
<evidence type="ECO:0000256" key="2">
    <source>
        <dbReference type="ARBA" id="ARBA00023004"/>
    </source>
</evidence>
<evidence type="ECO:0000313" key="8">
    <source>
        <dbReference type="Proteomes" id="UP000720189"/>
    </source>
</evidence>
<dbReference type="InterPro" id="IPR029057">
    <property type="entry name" value="PRTase-like"/>
</dbReference>
<dbReference type="InterPro" id="IPR036396">
    <property type="entry name" value="Cyt_P450_sf"/>
</dbReference>
<dbReference type="Pfam" id="PF26639">
    <property type="entry name" value="Het-6_barrel"/>
    <property type="match status" value="1"/>
</dbReference>
<dbReference type="Pfam" id="PF20183">
    <property type="entry name" value="DUF6546"/>
    <property type="match status" value="1"/>
</dbReference>
<dbReference type="EMBL" id="JAGMUX010000006">
    <property type="protein sequence ID" value="KAH7255238.1"/>
    <property type="molecule type" value="Genomic_DNA"/>
</dbReference>
<feature type="domain" description="Heterokaryon incompatibility" evidence="4">
    <location>
        <begin position="695"/>
        <end position="865"/>
    </location>
</feature>
<dbReference type="InterPro" id="IPR000836">
    <property type="entry name" value="PRTase_dom"/>
</dbReference>
<gene>
    <name evidence="7" type="ORF">BKA55DRAFT_611450</name>
</gene>
<reference evidence="7" key="1">
    <citation type="journal article" date="2021" name="Nat. Commun.">
        <title>Genetic determinants of endophytism in the Arabidopsis root mycobiome.</title>
        <authorList>
            <person name="Mesny F."/>
            <person name="Miyauchi S."/>
            <person name="Thiergart T."/>
            <person name="Pickel B."/>
            <person name="Atanasova L."/>
            <person name="Karlsson M."/>
            <person name="Huettel B."/>
            <person name="Barry K.W."/>
            <person name="Haridas S."/>
            <person name="Chen C."/>
            <person name="Bauer D."/>
            <person name="Andreopoulos W."/>
            <person name="Pangilinan J."/>
            <person name="LaButti K."/>
            <person name="Riley R."/>
            <person name="Lipzen A."/>
            <person name="Clum A."/>
            <person name="Drula E."/>
            <person name="Henrissat B."/>
            <person name="Kohler A."/>
            <person name="Grigoriev I.V."/>
            <person name="Martin F.M."/>
            <person name="Hacquard S."/>
        </authorList>
    </citation>
    <scope>NUCLEOTIDE SEQUENCE</scope>
    <source>
        <strain evidence="7">MPI-CAGE-AT-0023</strain>
    </source>
</reference>
<accession>A0A9P9KBN2</accession>
<dbReference type="InterPro" id="IPR010730">
    <property type="entry name" value="HET"/>
</dbReference>
<sequence>MSRFINKHKQIFFLKPSLISHDSQKKNTTMYSAWTLFSLLLAASAPVVLGGKCNAPREAGENNNCLGGSYNDCVARNNQLCTGECAGQPAGGAGAPCFTGCTTRNQQYCAGYCMKISNCDDCIESLKQMGAAGSDEQHKETCSQEGKNCLGTAPNESTSETLWGIKYSSTPHPLVTPITLIRRHHRAENADKMANWYSLPAEIRCMILEILTAHKDVAPYASVSTEWRDFIEKKTFAHLRLHTSCLDHLEKLNDHYRGKIEHLWLNIELKGYTCRSCRKRESLTLSYSIAKILNAAITRLFSILTTWREPLTLELNVYCPSDSEHWFKNSYFGAPGEDKFGCQPHSADPIHDPKHGWFMGRVTEAPPDDAIRRPFGLSELTFREGLPLVHAVTKFVLRRHTVNSLPKSVKKITIFEDFNEKFLELLALGRGLLSDLNPERVRLPKPALGAAFAARSQKLAHISVAFMIDARHFFEACQPDWQWPHLKSLTLTARAITKANARQTNKLLQTAAQFALNTPELQVLTLWHGERREACAFTYCRKDAVVSWRGTRDLKLEPETLKAWERVADKYAGRVLSVEKRLLMEDIISHGDAACCLGSGNEYTSETEHNELTTVQRNKGSKMYAFKLWRYKLTYYVPLDLGMQYQSIVMFSYKSTGGVLGPTHIRLLHLLPATDINNPIESRLEAVALDKNPVYEALSYCWGDSTQLQEIKCNNQGFQVTENLFSALQHLRNEHTERTLWIDAICINQKDLEERQSQVVLMKDIYTKSERVVIWLGPDPASDGVNHLFEMVQTIPNLPSPQLSKRERTFFEMNVVDADRWNQGEDAACSKVLDKKDFVIPNQAKKGAIAILKRPWWSRVWTVQEMVLAPSAIITCGNLAAPSLDVRRTCADVLMHAVTDAFDTGDDDDLLDFGDLFDDPDGILYMARMRLHRSFSTKMELGKLLHFLRWLRAKDPRDKVYGSLGIAASTYGIEPDYTISTVECYTRAAFNIISGSRSLEIFSALRRPSCIGTTLAGLPSWVPDWSYDFSSVPDEEKGPSGINNPIIRENVRTPIMLEMTDAFPEWKASTSNMSFTTRLLSDGKTLILRGIIVDELNSVGDKLEYPYPGPELQSDNVVTDSIREFKRNWKIFGSIGAVMDTIKGWQDLAFETGNLQTMPGETRMEAFLTTLLSNRIRLSADRRKVLDYLQQSMKTSFEMTRSGMVINQLHLSHVVPKLYHKLLGYRKISSINESEVLSFGKSFTDVQLAFDQRMATTSSGYLSLVPWPARAGDRIALLQGGRTPYVLRKAGEKWKILGDCYVHGVMSGEAWSDEKCARVSISAWGIHHDKDIYPNAYTFEPFHFVPFHKDEGIQDVHSLVTPSENYVPFGIGKHSCPGRLFAAVVTKVFLAYLAMNYDLEEGEAENPEEGELCTVLSIHSIPSKPTVIGLYGLPATGKSTVLEGLRNKLGETEFAFFEGSEVISYLVPGGLKAFQKLEEPEKKKWRAQAITHIKNEAATSGKIAVVTGHFMFWAKRATAPHAVYTPEDMETFTHIIYFNPCSVIIMAHIMNDKKKDRFDMTDLTSENWGRWRSLEVRTLQDLCRQHKIIFTTHFQELAPAGANLAQVKKRLDQIVALHDSKELQTFLVFDGDRTLSAEDGGRILVDEMDNYGMGLDECAIRDLFSGPMGYSDEAFHQATVIFEEECDDDMFENRCNRAVKVIGGGRFSDGYFVTPGVKAAVVSHLRDVHDLYIFHATNKAAAKLLMSPMRDAAVAGPMLRDAHANVGRYLATEYVSKLVGLEEYTISHVQGHQTTGHRLRNESRTSIVALMRGGEPMAFGISDVFPQAMFIHASSAEDVKKHHIQGQSNVILVDSVVNSGKSVIEFIKRVVRLEPNISVVIVAGVVQAEAIAEGHLLAKVMRRHEVGLVALRLSENKFTGTKTTDTGNRLFNTTHLA</sequence>
<dbReference type="InterPro" id="IPR002401">
    <property type="entry name" value="Cyt_P450_E_grp-I"/>
</dbReference>
<dbReference type="GeneID" id="70226617"/>
<dbReference type="PRINTS" id="PR00463">
    <property type="entry name" value="EP450I"/>
</dbReference>
<keyword evidence="1 3" id="KW-0479">Metal-binding</keyword>
<dbReference type="SUPFAM" id="SSF48264">
    <property type="entry name" value="Cytochrome P450"/>
    <property type="match status" value="1"/>
</dbReference>
<evidence type="ECO:0000256" key="3">
    <source>
        <dbReference type="PIRSR" id="PIRSR602401-1"/>
    </source>
</evidence>
<protein>
    <submittedName>
        <fullName evidence="7">Uracil phosphoribosyltransferase-domain-containing protein</fullName>
    </submittedName>
</protein>
<keyword evidence="7" id="KW-0808">Transferase</keyword>
<dbReference type="InterPro" id="IPR027417">
    <property type="entry name" value="P-loop_NTPase"/>
</dbReference>
<evidence type="ECO:0000313" key="7">
    <source>
        <dbReference type="EMBL" id="KAH7255238.1"/>
    </source>
</evidence>
<dbReference type="InterPro" id="IPR046676">
    <property type="entry name" value="DUF6546"/>
</dbReference>
<dbReference type="Gene3D" id="1.10.630.10">
    <property type="entry name" value="Cytochrome P450"/>
    <property type="match status" value="1"/>
</dbReference>
<comment type="caution">
    <text evidence="7">The sequence shown here is derived from an EMBL/GenBank/DDBJ whole genome shotgun (WGS) entry which is preliminary data.</text>
</comment>
<evidence type="ECO:0000259" key="5">
    <source>
        <dbReference type="Pfam" id="PF14681"/>
    </source>
</evidence>
<organism evidence="7 8">
    <name type="scientific">Fusarium redolens</name>
    <dbReference type="NCBI Taxonomy" id="48865"/>
    <lineage>
        <taxon>Eukaryota</taxon>
        <taxon>Fungi</taxon>
        <taxon>Dikarya</taxon>
        <taxon>Ascomycota</taxon>
        <taxon>Pezizomycotina</taxon>
        <taxon>Sordariomycetes</taxon>
        <taxon>Hypocreomycetidae</taxon>
        <taxon>Hypocreales</taxon>
        <taxon>Nectriaceae</taxon>
        <taxon>Fusarium</taxon>
        <taxon>Fusarium redolens species complex</taxon>
    </lineage>
</organism>
<dbReference type="Pfam" id="PF14681">
    <property type="entry name" value="UPRTase"/>
    <property type="match status" value="1"/>
</dbReference>
<evidence type="ECO:0000256" key="1">
    <source>
        <dbReference type="ARBA" id="ARBA00022723"/>
    </source>
</evidence>
<dbReference type="PANTHER" id="PTHR24148:SF73">
    <property type="entry name" value="HET DOMAIN PROTEIN (AFU_ORTHOLOGUE AFUA_8G01020)"/>
    <property type="match status" value="1"/>
</dbReference>
<feature type="domain" description="DUF6546" evidence="6">
    <location>
        <begin position="404"/>
        <end position="598"/>
    </location>
</feature>
<dbReference type="CDD" id="cd06223">
    <property type="entry name" value="PRTases_typeI"/>
    <property type="match status" value="1"/>
</dbReference>
<comment type="cofactor">
    <cofactor evidence="3">
        <name>heme</name>
        <dbReference type="ChEBI" id="CHEBI:30413"/>
    </cofactor>
</comment>
<dbReference type="Gene3D" id="3.40.50.300">
    <property type="entry name" value="P-loop containing nucleotide triphosphate hydrolases"/>
    <property type="match status" value="1"/>
</dbReference>
<dbReference type="GO" id="GO:0004497">
    <property type="term" value="F:monooxygenase activity"/>
    <property type="evidence" value="ECO:0007669"/>
    <property type="project" value="InterPro"/>
</dbReference>
<keyword evidence="3" id="KW-0349">Heme</keyword>
<dbReference type="OrthoDB" id="5416609at2759"/>
<dbReference type="Gene3D" id="3.40.50.2020">
    <property type="match status" value="1"/>
</dbReference>
<dbReference type="RefSeq" id="XP_046050807.1">
    <property type="nucleotide sequence ID" value="XM_046196663.1"/>
</dbReference>
<dbReference type="Pfam" id="PF13207">
    <property type="entry name" value="AAA_17"/>
    <property type="match status" value="1"/>
</dbReference>
<feature type="domain" description="Phosphoribosyltransferase" evidence="5">
    <location>
        <begin position="1737"/>
        <end position="1933"/>
    </location>
</feature>
<feature type="binding site" description="axial binding residue" evidence="3">
    <location>
        <position position="1376"/>
    </location>
    <ligand>
        <name>heme</name>
        <dbReference type="ChEBI" id="CHEBI:30413"/>
    </ligand>
    <ligandPart>
        <name>Fe</name>
        <dbReference type="ChEBI" id="CHEBI:18248"/>
    </ligandPart>
</feature>
<evidence type="ECO:0000259" key="4">
    <source>
        <dbReference type="Pfam" id="PF06985"/>
    </source>
</evidence>
<name>A0A9P9KBN2_FUSRE</name>
<dbReference type="GO" id="GO:0016757">
    <property type="term" value="F:glycosyltransferase activity"/>
    <property type="evidence" value="ECO:0007669"/>
    <property type="project" value="UniProtKB-KW"/>
</dbReference>
<dbReference type="SUPFAM" id="SSF52540">
    <property type="entry name" value="P-loop containing nucleoside triphosphate hydrolases"/>
    <property type="match status" value="1"/>
</dbReference>
<proteinExistence type="predicted"/>
<dbReference type="Pfam" id="PF00067">
    <property type="entry name" value="p450"/>
    <property type="match status" value="1"/>
</dbReference>
<dbReference type="Pfam" id="PF06985">
    <property type="entry name" value="HET"/>
    <property type="match status" value="1"/>
</dbReference>
<dbReference type="GO" id="GO:0005506">
    <property type="term" value="F:iron ion binding"/>
    <property type="evidence" value="ECO:0007669"/>
    <property type="project" value="InterPro"/>
</dbReference>